<evidence type="ECO:0000256" key="1">
    <source>
        <dbReference type="SAM" id="Coils"/>
    </source>
</evidence>
<dbReference type="VEuPathDB" id="PlasmoDB:PVBDA_1001640"/>
<dbReference type="Proteomes" id="UP000515550">
    <property type="component" value="Chromosome PVBDA_10"/>
</dbReference>
<keyword evidence="1" id="KW-0175">Coiled coil</keyword>
<evidence type="ECO:0000313" key="3">
    <source>
        <dbReference type="Proteomes" id="UP000515550"/>
    </source>
</evidence>
<proteinExistence type="predicted"/>
<name>A0A6V7S6P0_PLAVN</name>
<evidence type="ECO:0000313" key="2">
    <source>
        <dbReference type="EMBL" id="CAD2093251.1"/>
    </source>
</evidence>
<organism evidence="2 3">
    <name type="scientific">Plasmodium vinckei brucechwatti</name>
    <dbReference type="NCBI Taxonomy" id="119398"/>
    <lineage>
        <taxon>Eukaryota</taxon>
        <taxon>Sar</taxon>
        <taxon>Alveolata</taxon>
        <taxon>Apicomplexa</taxon>
        <taxon>Aconoidasida</taxon>
        <taxon>Haemosporida</taxon>
        <taxon>Plasmodiidae</taxon>
        <taxon>Plasmodium</taxon>
        <taxon>Plasmodium (Vinckeia)</taxon>
    </lineage>
</organism>
<dbReference type="EMBL" id="LR865388">
    <property type="protein sequence ID" value="CAD2093251.1"/>
    <property type="molecule type" value="Genomic_DNA"/>
</dbReference>
<protein>
    <submittedName>
        <fullName evidence="2">Uncharacterized protein</fullName>
    </submittedName>
</protein>
<feature type="coiled-coil region" evidence="1">
    <location>
        <begin position="1234"/>
        <end position="1269"/>
    </location>
</feature>
<sequence length="1760" mass="213129">MVNEEKVLISRTRTNIMIYKYLYTNNAYTYKNLILKNRLYTMTKYIKTNHYASECGEKYFITNIESAVKKWKGSKKIKKLKNNSFPCTFENRTIACKSITPFFITNDIFFKKNKCVYTLTKVNPFNYHTDYLHKKNKYKWNTYNNYIFNLFNKISRVEEKKQKWCVLKCAYDHISSNAIEEENEQNNSETPVCNINIKSVLANVLKNNIIYNYPKKDELINLVTNITCLFYKLNKYNCEKKNNVALNIWGKPINIISTKTYIDNILNCLSNNKYNKEDFLNNNIFFKYDNDIEKKLFFHLQYFYSVYIEHIYRKEKLFYELNENDREINSHTNNVFVYLYDNDDANVEEFYEHLKSIYGEDIVSFFNYKRYIHNDNKFSIILLSYNEFLKLCFLITQNKAIPYNHLDGDNNFVNLRHLFSSLIDIKGNEQNDISKENAPKRVYYKCKFFFNNFSLKYNYENNMLEKNIYENIFSLLNLNEKQNKISFNFLCNDNFNLKLFQFWIENVHNNCIIINFAKEKNTFLLHKKYVLKLDDKNFEDEHMSNTSRHNHNLPSYETNFESFILSCITNRKKNNVMQKNTENILSIFNNYRKKIIIKYLKEHNLYNLNKLKKKSSDIKRNINIAKKFVKKKKKKEGHTYNFNISDYLNFIINNKKKGSIFLKKNIINPFYIEKKENIQVNDKAKILSKNISIVQNNSKILEKSMASNNKNGYINKQFYYLYSPHSVKQNLHTTLEKNIKNDCQTNNINIQNNQHNEDTQFRAQNYVSIFSTNFKENLEKYNNSNKRDEESIKNSIVEIYPCIYYIFNKVEFCRFSKSLYTTFKLINKEMCDKLKDILKKYNQTVIDTKNENYLMFIKYLYKGIFLIDTHLNDIEQKFLTELIKNNIVKIVLSCVDISSYNISVSSIFVEDFQIYNKNKLNQYNNLINKINQLHEQVFVFHTNCEREKNMIENKSNIGSNYTIISDDMYRLHFIKYFMFLNFRKIFPKYTLSNNDLQNFSKNSTNYFLIPKKYEDIPIILNINNNSYLNLSKFNKVIITDFYFNLYYDNICKAISIKLNKIKDIVEDKMLETSVDDINRLEKWNILNSSGKKREKLFFNSFDNNIGEEALPQYDQTIFHNLIKNSYNIHKIYKHKKLNETILINSYMDIYNNVSYNLNYFDVLYLFFMKGEQLDLISDSLKNHFFNFYLIQREKYEKKYIKYDKDNKLNIYNTYLEKINKYFDNDYLTMYYNTYLNYRKLKKKIEKKLKNLYEEKYKHLEKQINNMKQKHFKNKVFITISNEKCIIIDHYDFIKKKENNSTTCNNYNIDYLHYNKNTYICFNDKSEIIICNASFFNYVIYDKKEYDSIKTMSKNIDYYNYLFEKRNLETYEIFMNEDIFKFSMPEIKTRTQLKECLTIRPKKKIINNVKVNRIYAYNKQENDIKEKTKTISSIDIDSLLHNSYDDQLYQMKNNLLFYFKKMKKIKLKLYMQYFHKQKNIIRKREKGKIDQPNDEVTHPIQYSTIDKNSILYNDSVLKKENISQSNVYKKKKYILRIKFMKNLNTLNKKKNSGNKNIYMNELNKLNRVIGNTYNHQNIIDQFYDIFYFLKQNNLINILKNYINPYIKNTVWYYIITQYINNAYQFDLKPELIIIIFYICFSKKEIDYLDNYLSSLEIKDSFLKQIVSDIYIYKELLTIFQSRYNIRIDIQFNLYNINDIYDGLIKLKAQKYDKISKHVEAHLNELNLILYNILSNNFNKKINNIILDFINEFQKYKKYKYK</sequence>
<accession>A0A6V7S6P0</accession>
<reference evidence="2 3" key="1">
    <citation type="submission" date="2020-08" db="EMBL/GenBank/DDBJ databases">
        <authorList>
            <person name="Ramaprasad A."/>
        </authorList>
    </citation>
    <scope>NUCLEOTIDE SEQUENCE [LARGE SCALE GENOMIC DNA]</scope>
</reference>
<gene>
    <name evidence="2" type="ORF">PVBDA_1001640</name>
</gene>